<dbReference type="Pfam" id="PF06224">
    <property type="entry name" value="AlkZ-like"/>
    <property type="match status" value="1"/>
</dbReference>
<sequence>MTPETLSLAQARRIALAAQGFGGDRLGADGRRVDRRHLHRVLDQVDVVQIDSVNVLVRTQEMPLFSRLGPHPRDLWTRALRGGEVFEAWCHEASLLPVDHWPLLAWKREEDAAQMWRSTRAIATERPGYLDDVEAQVRERGPLRAGALDDPGTRKAGMWERSDGKRALEFLFSTGRLVATRDPSTFTRLYDLPERVLPAEVLARPAPSAHDARKELLERAARACGVATDRCLADYHRLNLPASRPLLDELVEEGRLVPVAVRGWDRPTYLHPDARLPRWVRARALLSPFDSLVWERRRTEELFGFRYRIEIYVRPEDRVHGYYVLPFLLGDRLVARVDLKADRAAATLRVQAAHAEAGVDEGEVAAALADELRLLAGWLALDRVAVVPRGDLAPALRTAVG</sequence>
<accession>A0AAE9Y712</accession>
<protein>
    <submittedName>
        <fullName evidence="1">Crosslink repair DNA glycosylase YcaQ family protein</fullName>
    </submittedName>
</protein>
<keyword evidence="2" id="KW-1185">Reference proteome</keyword>
<proteinExistence type="predicted"/>
<name>A0AAE9Y712_9ACTN</name>
<evidence type="ECO:0000313" key="2">
    <source>
        <dbReference type="Proteomes" id="UP001216390"/>
    </source>
</evidence>
<dbReference type="InterPro" id="IPR009351">
    <property type="entry name" value="AlkZ-like"/>
</dbReference>
<organism evidence="1 2">
    <name type="scientific">Iamia majanohamensis</name>
    <dbReference type="NCBI Taxonomy" id="467976"/>
    <lineage>
        <taxon>Bacteria</taxon>
        <taxon>Bacillati</taxon>
        <taxon>Actinomycetota</taxon>
        <taxon>Acidimicrobiia</taxon>
        <taxon>Acidimicrobiales</taxon>
        <taxon>Iamiaceae</taxon>
        <taxon>Iamia</taxon>
    </lineage>
</organism>
<dbReference type="RefSeq" id="WP_272735074.1">
    <property type="nucleotide sequence ID" value="NZ_CP116942.1"/>
</dbReference>
<evidence type="ECO:0000313" key="1">
    <source>
        <dbReference type="EMBL" id="WCO65548.1"/>
    </source>
</evidence>
<dbReference type="PANTHER" id="PTHR30528">
    <property type="entry name" value="CYTOPLASMIC PROTEIN"/>
    <property type="match status" value="1"/>
</dbReference>
<dbReference type="Proteomes" id="UP001216390">
    <property type="component" value="Chromosome"/>
</dbReference>
<reference evidence="1" key="1">
    <citation type="submission" date="2023-01" db="EMBL/GenBank/DDBJ databases">
        <title>The diversity of Class Acidimicrobiia in South China Sea sediment environments and the proposal of Iamia marina sp. nov., a novel species of the genus Iamia.</title>
        <authorList>
            <person name="He Y."/>
            <person name="Tian X."/>
        </authorList>
    </citation>
    <scope>NUCLEOTIDE SEQUENCE</scope>
    <source>
        <strain evidence="1">DSM 19957</strain>
    </source>
</reference>
<dbReference type="EMBL" id="CP116942">
    <property type="protein sequence ID" value="WCO65548.1"/>
    <property type="molecule type" value="Genomic_DNA"/>
</dbReference>
<gene>
    <name evidence="1" type="ORF">PO878_13675</name>
</gene>
<dbReference type="PANTHER" id="PTHR30528:SF0">
    <property type="entry name" value="CYTOPLASMIC PROTEIN"/>
    <property type="match status" value="1"/>
</dbReference>
<dbReference type="AlphaFoldDB" id="A0AAE9Y712"/>
<dbReference type="KEGG" id="ima:PO878_13675"/>